<dbReference type="AlphaFoldDB" id="A0AAU8PS92"/>
<gene>
    <name evidence="2" type="ordered locus">Desku_0996</name>
</gene>
<dbReference type="InterPro" id="IPR021309">
    <property type="entry name" value="YgaP-like_TM"/>
</dbReference>
<name>A0AAU8PS92_DESK7</name>
<dbReference type="EMBL" id="CP002770">
    <property type="protein sequence ID" value="AEG14591.1"/>
    <property type="molecule type" value="Genomic_DNA"/>
</dbReference>
<dbReference type="KEGG" id="dku:Desku_0996"/>
<evidence type="ECO:0000259" key="1">
    <source>
        <dbReference type="Pfam" id="PF11127"/>
    </source>
</evidence>
<organism evidence="2 3">
    <name type="scientific">Desulfofundulus kuznetsovii (strain DSM 6115 / VKM B-1805 / 17)</name>
    <name type="common">Desulfotomaculum kuznetsovii</name>
    <dbReference type="NCBI Taxonomy" id="760568"/>
    <lineage>
        <taxon>Bacteria</taxon>
        <taxon>Bacillati</taxon>
        <taxon>Bacillota</taxon>
        <taxon>Clostridia</taxon>
        <taxon>Eubacteriales</taxon>
        <taxon>Peptococcaceae</taxon>
        <taxon>Desulfofundulus</taxon>
    </lineage>
</organism>
<evidence type="ECO:0000313" key="3">
    <source>
        <dbReference type="Proteomes" id="UP000009229"/>
    </source>
</evidence>
<proteinExistence type="predicted"/>
<accession>A0AAU8PS92</accession>
<keyword evidence="3" id="KW-1185">Reference proteome</keyword>
<sequence>MRLKQNVGPTDRLARIVGGAAVALLARPPLLKVLGIYWALEGLLGYCLWYDLMNISSLPEKQRKPGEEDFSIAGGATDNRADILSFSRDMAESA</sequence>
<dbReference type="Pfam" id="PF11127">
    <property type="entry name" value="YgaP-like_TM"/>
    <property type="match status" value="1"/>
</dbReference>
<feature type="domain" description="Inner membrane protein YgaP-like transmembrane" evidence="1">
    <location>
        <begin position="4"/>
        <end position="60"/>
    </location>
</feature>
<reference evidence="3" key="1">
    <citation type="submission" date="2011-05" db="EMBL/GenBank/DDBJ databases">
        <title>Complete sequence of Desulfotomaculum kuznetsovii DSM 6115.</title>
        <authorList>
            <person name="Lucas S."/>
            <person name="Han J."/>
            <person name="Lapidus A."/>
            <person name="Cheng J.-F."/>
            <person name="Goodwin L."/>
            <person name="Pitluck S."/>
            <person name="Peters L."/>
            <person name="Mikhailova N."/>
            <person name="Lu M."/>
            <person name="Saunders E."/>
            <person name="Han C."/>
            <person name="Tapia R."/>
            <person name="Land M."/>
            <person name="Hauser L."/>
            <person name="Kyrpides N."/>
            <person name="Ivanova N."/>
            <person name="Pagani I."/>
            <person name="Nazina T."/>
            <person name="Ivanova A."/>
            <person name="Parshina S."/>
            <person name="Kuever J."/>
            <person name="Muyzer G."/>
            <person name="Plugge C."/>
            <person name="Stams A."/>
            <person name="Woyke T."/>
        </authorList>
    </citation>
    <scope>NUCLEOTIDE SEQUENCE [LARGE SCALE GENOMIC DNA]</scope>
    <source>
        <strain evidence="3">DSM 6115 / VKM B-1805 / 17</strain>
    </source>
</reference>
<evidence type="ECO:0000313" key="2">
    <source>
        <dbReference type="EMBL" id="AEG14591.1"/>
    </source>
</evidence>
<protein>
    <recommendedName>
        <fullName evidence="1">Inner membrane protein YgaP-like transmembrane domain-containing protein</fullName>
    </recommendedName>
</protein>
<dbReference type="Proteomes" id="UP000009229">
    <property type="component" value="Chromosome"/>
</dbReference>
<dbReference type="RefSeq" id="WP_013822106.1">
    <property type="nucleotide sequence ID" value="NC_015573.1"/>
</dbReference>